<dbReference type="InterPro" id="IPR006311">
    <property type="entry name" value="TAT_signal"/>
</dbReference>
<feature type="domain" description="Beta-lactamase-related" evidence="2">
    <location>
        <begin position="57"/>
        <end position="385"/>
    </location>
</feature>
<comment type="caution">
    <text evidence="5">The sequence shown here is derived from an EMBL/GenBank/DDBJ whole genome shotgun (WGS) entry which is preliminary data.</text>
</comment>
<dbReference type="SUPFAM" id="SSF56601">
    <property type="entry name" value="beta-lactamase/transpeptidase-like"/>
    <property type="match status" value="1"/>
</dbReference>
<dbReference type="Proteomes" id="UP000546324">
    <property type="component" value="Unassembled WGS sequence"/>
</dbReference>
<dbReference type="Pfam" id="PF08386">
    <property type="entry name" value="Abhydrolase_4"/>
    <property type="match status" value="1"/>
</dbReference>
<evidence type="ECO:0000256" key="1">
    <source>
        <dbReference type="SAM" id="SignalP"/>
    </source>
</evidence>
<feature type="domain" description="AB hydrolase-1" evidence="3">
    <location>
        <begin position="488"/>
        <end position="632"/>
    </location>
</feature>
<gene>
    <name evidence="5" type="ORF">BKA00_002186</name>
</gene>
<evidence type="ECO:0000313" key="6">
    <source>
        <dbReference type="Proteomes" id="UP000546324"/>
    </source>
</evidence>
<reference evidence="5 6" key="1">
    <citation type="submission" date="2020-08" db="EMBL/GenBank/DDBJ databases">
        <title>Sequencing the genomes of 1000 actinobacteria strains.</title>
        <authorList>
            <person name="Klenk H.-P."/>
        </authorList>
    </citation>
    <scope>NUCLEOTIDE SEQUENCE [LARGE SCALE GENOMIC DNA]</scope>
    <source>
        <strain evidence="5 6">DSM 43675</strain>
    </source>
</reference>
<organism evidence="5 6">
    <name type="scientific">Actinomadura coerulea</name>
    <dbReference type="NCBI Taxonomy" id="46159"/>
    <lineage>
        <taxon>Bacteria</taxon>
        <taxon>Bacillati</taxon>
        <taxon>Actinomycetota</taxon>
        <taxon>Actinomycetes</taxon>
        <taxon>Streptosporangiales</taxon>
        <taxon>Thermomonosporaceae</taxon>
        <taxon>Actinomadura</taxon>
    </lineage>
</organism>
<dbReference type="GO" id="GO:0003824">
    <property type="term" value="F:catalytic activity"/>
    <property type="evidence" value="ECO:0007669"/>
    <property type="project" value="UniProtKB-ARBA"/>
</dbReference>
<evidence type="ECO:0000259" key="2">
    <source>
        <dbReference type="Pfam" id="PF00144"/>
    </source>
</evidence>
<keyword evidence="6" id="KW-1185">Reference proteome</keyword>
<dbReference type="Gene3D" id="3.40.710.10">
    <property type="entry name" value="DD-peptidase/beta-lactamase superfamily"/>
    <property type="match status" value="1"/>
</dbReference>
<dbReference type="Pfam" id="PF00144">
    <property type="entry name" value="Beta-lactamase"/>
    <property type="match status" value="1"/>
</dbReference>
<feature type="signal peptide" evidence="1">
    <location>
        <begin position="1"/>
        <end position="29"/>
    </location>
</feature>
<feature type="domain" description="Peptidase S33 tripeptidyl aminopeptidase-like C-terminal" evidence="4">
    <location>
        <begin position="799"/>
        <end position="891"/>
    </location>
</feature>
<dbReference type="EMBL" id="JACHMQ010000001">
    <property type="protein sequence ID" value="MBB6395272.1"/>
    <property type="molecule type" value="Genomic_DNA"/>
</dbReference>
<dbReference type="Pfam" id="PF00561">
    <property type="entry name" value="Abhydrolase_1"/>
    <property type="match status" value="1"/>
</dbReference>
<dbReference type="InterPro" id="IPR050491">
    <property type="entry name" value="AmpC-like"/>
</dbReference>
<evidence type="ECO:0000313" key="5">
    <source>
        <dbReference type="EMBL" id="MBB6395272.1"/>
    </source>
</evidence>
<evidence type="ECO:0000259" key="3">
    <source>
        <dbReference type="Pfam" id="PF00561"/>
    </source>
</evidence>
<dbReference type="Gene3D" id="3.40.50.1820">
    <property type="entry name" value="alpha/beta hydrolase"/>
    <property type="match status" value="1"/>
</dbReference>
<dbReference type="InterPro" id="IPR013595">
    <property type="entry name" value="Pept_S33_TAP-like_C"/>
</dbReference>
<dbReference type="SUPFAM" id="SSF53474">
    <property type="entry name" value="alpha/beta-Hydrolases"/>
    <property type="match status" value="1"/>
</dbReference>
<keyword evidence="1" id="KW-0732">Signal</keyword>
<dbReference type="InterPro" id="IPR029058">
    <property type="entry name" value="AB_hydrolase_fold"/>
</dbReference>
<evidence type="ECO:0000259" key="4">
    <source>
        <dbReference type="Pfam" id="PF08386"/>
    </source>
</evidence>
<dbReference type="RefSeq" id="WP_221493097.1">
    <property type="nucleotide sequence ID" value="NZ_JACHMQ010000001.1"/>
</dbReference>
<dbReference type="PANTHER" id="PTHR46825">
    <property type="entry name" value="D-ALANYL-D-ALANINE-CARBOXYPEPTIDASE/ENDOPEPTIDASE AMPH"/>
    <property type="match status" value="1"/>
</dbReference>
<name>A0A7X0FY63_9ACTN</name>
<sequence>MTTTRPMRRRAARRAVAVLAAGAAIAAAAAVPAPARAEPAPAGCTDRTATLAALERMTGTHGLTGAAVRVDDPACGTWKAGSGVADRRTRRPMTADLRVRIASVTKTFTAVTVLQLAREGRVSLDAPVERYLPGLLDRGGYDGRKITVRSLLRHTSGLPDYTDTFSSPDEYRFRHFEPGELIDRALKLPPPRPGWHYSTTNYIIAGLIAEKASGHSLEEEVQRRIIRPLRLRDTYWPGDETRIRGAHAHGYLREERDGTVRWRDYTEMNTTVAWAGGALVSSPRDLNVFFGALTGGRLLSPAMLAQMKQTVPADPDRVWDGAAYGLGLIGTPLRCGGTWWGHAGGIESYITVSGVAPSGRRVAVALNENPPTKEAFDDQMRLVETAFCDGAAAPAASPAAARTGGLTAAPAAAASGKGGLSRFYDQRPNWKKCALDAGDEVGRELDEAGARCADVTVPLDYRRPEGRTITVAISRLAASDGDHRIGTMILNGGGPGPAIDMPPYMRSIMGKAGPRYDLVGMDPRSLGRSAPVDCRGPSGTWIRSAGESRASFDRSAAFAKDLADRCARTNTGVLPHISTRNIARDMDIVRGVLGERKVSYNGASYGTYLGSVYAAMFPGRLDRVVLDSSVDPTRFGPRLLAGTEGANDHALGAWAAWAAKRDSAYGLGGTRADVLETVRGLVKAAARTPLAVGRYRVDDTMLPVVLFDNLGTDEDRARAVLAESLGVFAKAAAGKSIQPTKELDEELAFLLTGAESVYGSGQTAIICGDAAAPRDPEFYRRDIERNREASPLFAPLTRNVNPCAFWPARPAERPAEVGGRLPALMVAATGDTRTTYPANRALHGLLRGSRMVTLDADVHAPYQRGYPNTCVSETVNGYLLTGRLPERDFTCA</sequence>
<dbReference type="PANTHER" id="PTHR46825:SF7">
    <property type="entry name" value="D-ALANYL-D-ALANINE CARBOXYPEPTIDASE"/>
    <property type="match status" value="1"/>
</dbReference>
<dbReference type="InterPro" id="IPR012338">
    <property type="entry name" value="Beta-lactam/transpept-like"/>
</dbReference>
<dbReference type="AlphaFoldDB" id="A0A7X0FY63"/>
<dbReference type="InterPro" id="IPR000073">
    <property type="entry name" value="AB_hydrolase_1"/>
</dbReference>
<proteinExistence type="predicted"/>
<dbReference type="InterPro" id="IPR001466">
    <property type="entry name" value="Beta-lactam-related"/>
</dbReference>
<accession>A0A7X0FY63</accession>
<protein>
    <submittedName>
        <fullName evidence="5">CubicO group peptidase (Beta-lactamase class C family)/pimeloyl-ACP methyl ester carboxylesterase</fullName>
    </submittedName>
</protein>
<dbReference type="PROSITE" id="PS51318">
    <property type="entry name" value="TAT"/>
    <property type="match status" value="1"/>
</dbReference>
<feature type="chain" id="PRO_5039334065" evidence="1">
    <location>
        <begin position="30"/>
        <end position="892"/>
    </location>
</feature>